<organism evidence="2 3">
    <name type="scientific">Morella rubra</name>
    <name type="common">Chinese bayberry</name>
    <dbReference type="NCBI Taxonomy" id="262757"/>
    <lineage>
        <taxon>Eukaryota</taxon>
        <taxon>Viridiplantae</taxon>
        <taxon>Streptophyta</taxon>
        <taxon>Embryophyta</taxon>
        <taxon>Tracheophyta</taxon>
        <taxon>Spermatophyta</taxon>
        <taxon>Magnoliopsida</taxon>
        <taxon>eudicotyledons</taxon>
        <taxon>Gunneridae</taxon>
        <taxon>Pentapetalae</taxon>
        <taxon>rosids</taxon>
        <taxon>fabids</taxon>
        <taxon>Fagales</taxon>
        <taxon>Myricaceae</taxon>
        <taxon>Morella</taxon>
    </lineage>
</organism>
<dbReference type="Proteomes" id="UP000516437">
    <property type="component" value="Chromosome 4"/>
</dbReference>
<reference evidence="2 3" key="1">
    <citation type="journal article" date="2019" name="Plant Biotechnol. J.">
        <title>The red bayberry genome and genetic basis of sex determination.</title>
        <authorList>
            <person name="Jia H.M."/>
            <person name="Jia H.J."/>
            <person name="Cai Q.L."/>
            <person name="Wang Y."/>
            <person name="Zhao H.B."/>
            <person name="Yang W.F."/>
            <person name="Wang G.Y."/>
            <person name="Li Y.H."/>
            <person name="Zhan D.L."/>
            <person name="Shen Y.T."/>
            <person name="Niu Q.F."/>
            <person name="Chang L."/>
            <person name="Qiu J."/>
            <person name="Zhao L."/>
            <person name="Xie H.B."/>
            <person name="Fu W.Y."/>
            <person name="Jin J."/>
            <person name="Li X.W."/>
            <person name="Jiao Y."/>
            <person name="Zhou C.C."/>
            <person name="Tu T."/>
            <person name="Chai C.Y."/>
            <person name="Gao J.L."/>
            <person name="Fan L.J."/>
            <person name="van de Weg E."/>
            <person name="Wang J.Y."/>
            <person name="Gao Z.S."/>
        </authorList>
    </citation>
    <scope>NUCLEOTIDE SEQUENCE [LARGE SCALE GENOMIC DNA]</scope>
    <source>
        <tissue evidence="2">Leaves</tissue>
    </source>
</reference>
<dbReference type="EMBL" id="RXIC02000022">
    <property type="protein sequence ID" value="KAB1215473.1"/>
    <property type="molecule type" value="Genomic_DNA"/>
</dbReference>
<dbReference type="InterPro" id="IPR029058">
    <property type="entry name" value="AB_hydrolase_fold"/>
</dbReference>
<accession>A0A6A1VRN9</accession>
<protein>
    <submittedName>
        <fullName evidence="2">KAT8 regulatory NSL complex subunit 3</fullName>
    </submittedName>
</protein>
<dbReference type="FunFam" id="3.40.50.1820:FF:000207">
    <property type="entry name" value="Alpha/beta-Hydrolases superfamily protein"/>
    <property type="match status" value="1"/>
</dbReference>
<evidence type="ECO:0000313" key="3">
    <source>
        <dbReference type="Proteomes" id="UP000516437"/>
    </source>
</evidence>
<dbReference type="PANTHER" id="PTHR13136">
    <property type="entry name" value="TESTIS DEVELOPMENT PROTEIN PRTD"/>
    <property type="match status" value="1"/>
</dbReference>
<gene>
    <name evidence="2" type="ORF">CJ030_MR4G022369</name>
</gene>
<dbReference type="InterPro" id="IPR026555">
    <property type="entry name" value="NSL3/Tex30"/>
</dbReference>
<dbReference type="SUPFAM" id="SSF53474">
    <property type="entry name" value="alpha/beta-Hydrolases"/>
    <property type="match status" value="1"/>
</dbReference>
<dbReference type="Gene3D" id="3.40.50.1820">
    <property type="entry name" value="alpha/beta hydrolase"/>
    <property type="match status" value="1"/>
</dbReference>
<dbReference type="InterPro" id="IPR046879">
    <property type="entry name" value="KANL3/Tex30_Abhydrolase"/>
</dbReference>
<comment type="caution">
    <text evidence="2">The sequence shown here is derived from an EMBL/GenBank/DDBJ whole genome shotgun (WGS) entry which is preliminary data.</text>
</comment>
<dbReference type="Pfam" id="PF20408">
    <property type="entry name" value="Abhydrolase_11"/>
    <property type="match status" value="1"/>
</dbReference>
<evidence type="ECO:0000259" key="1">
    <source>
        <dbReference type="Pfam" id="PF20408"/>
    </source>
</evidence>
<dbReference type="AlphaFoldDB" id="A0A6A1VRN9"/>
<proteinExistence type="predicted"/>
<dbReference type="OrthoDB" id="6415022at2759"/>
<name>A0A6A1VRN9_9ROSI</name>
<dbReference type="PANTHER" id="PTHR13136:SF11">
    <property type="entry name" value="TESTIS-EXPRESSED PROTEIN 30"/>
    <property type="match status" value="1"/>
</dbReference>
<evidence type="ECO:0000313" key="2">
    <source>
        <dbReference type="EMBL" id="KAB1215473.1"/>
    </source>
</evidence>
<keyword evidence="3" id="KW-1185">Reference proteome</keyword>
<feature type="domain" description="KANL3/Tex30 alpha/beta hydrolase-like" evidence="1">
    <location>
        <begin position="27"/>
        <end position="221"/>
    </location>
</feature>
<sequence length="342" mass="37206">MASYQNKDGGNDTSLSSPSTVDKLSPVVVFAHGAGAPSSSDWMIRWKDMLGKALNAVEVVTFDYPYISGGKRKAPPKAEKLVEFHSDIVKKTVAKYPGHPLILAGKSMGSRVSCMIACNENISASAIVCLGYPLKGMNGALRDQTLLQVTVPIMFVQGSKDTLCPVEKLEAVRKKMKSLIGLHVIDGGDHSFKIAKKHLQTKGSTQDEAEDLAVQAIAAFVSRLIAARYGFSIVEGRGARSNLRNISEIPLMGVVEQRFLWSSAERRCLQLLQQRNTLASIVQIHAFMLRNALETNVNLLTKFITACASLALFASADPLAGIHHARRVFDGPTQMTRVFVIP</sequence>